<dbReference type="Pfam" id="PF03400">
    <property type="entry name" value="DDE_Tnp_IS1"/>
    <property type="match status" value="1"/>
</dbReference>
<dbReference type="InterPro" id="IPR005063">
    <property type="entry name" value="Transposase_27"/>
</dbReference>
<dbReference type="Proteomes" id="UP000552241">
    <property type="component" value="Unassembled WGS sequence"/>
</dbReference>
<evidence type="ECO:0000313" key="1">
    <source>
        <dbReference type="EMBL" id="MBA5630353.1"/>
    </source>
</evidence>
<dbReference type="RefSeq" id="WP_182043952.1">
    <property type="nucleotide sequence ID" value="NZ_JACDZE010000004.1"/>
</dbReference>
<dbReference type="GO" id="GO:0006313">
    <property type="term" value="P:DNA transposition"/>
    <property type="evidence" value="ECO:0007669"/>
    <property type="project" value="InterPro"/>
</dbReference>
<dbReference type="NCBIfam" id="NF033558">
    <property type="entry name" value="transpos_IS1"/>
    <property type="match status" value="1"/>
</dbReference>
<reference evidence="1 2" key="1">
    <citation type="submission" date="2020-07" db="EMBL/GenBank/DDBJ databases">
        <title>Moheibacter lacus sp. nov., a member of the family Flavobacteriaceae isolated from freshwater lake sediment.</title>
        <authorList>
            <person name="Liu Y."/>
        </authorList>
    </citation>
    <scope>NUCLEOTIDE SEQUENCE [LARGE SCALE GENOMIC DNA]</scope>
    <source>
        <strain evidence="1 2">BDHS18</strain>
    </source>
</reference>
<dbReference type="EMBL" id="JACDZE010000004">
    <property type="protein sequence ID" value="MBA5630353.1"/>
    <property type="molecule type" value="Genomic_DNA"/>
</dbReference>
<dbReference type="GO" id="GO:0003677">
    <property type="term" value="F:DNA binding"/>
    <property type="evidence" value="ECO:0007669"/>
    <property type="project" value="InterPro"/>
</dbReference>
<dbReference type="PANTHER" id="PTHR33293">
    <property type="entry name" value="INSERTION ELEMENT IS1 1 PROTEIN INSB-RELATED"/>
    <property type="match status" value="1"/>
</dbReference>
<accession>A0A838ZTU5</accession>
<dbReference type="InterPro" id="IPR051354">
    <property type="entry name" value="Transposase_27_IS1"/>
</dbReference>
<evidence type="ECO:0000313" key="2">
    <source>
        <dbReference type="Proteomes" id="UP000552241"/>
    </source>
</evidence>
<dbReference type="GO" id="GO:0004803">
    <property type="term" value="F:transposase activity"/>
    <property type="evidence" value="ECO:0007669"/>
    <property type="project" value="InterPro"/>
</dbReference>
<protein>
    <submittedName>
        <fullName evidence="1">IS1 family transposase</fullName>
    </submittedName>
</protein>
<comment type="caution">
    <text evidence="1">The sequence shown here is derived from an EMBL/GenBank/DDBJ whole genome shotgun (WGS) entry which is preliminary data.</text>
</comment>
<keyword evidence="2" id="KW-1185">Reference proteome</keyword>
<sequence>MVFIEPNVSDWDMEKMKCKYCENLCVKNGFHTNRAQRFKCKCCGKRQLASYKYNAYRQGISRDIISLTKEGLGIRSLSRHLKISTTTVIRRTLEIALTIKKPMISLAKKYEVDELCTFIERKSRQIWICYAIERITKQIVNFRIGSRSNKTLNGVIQTLILSQPKHIYTDGLRNYKTLIPKEIHKTTRFGTNHIERMNLNLRTHLKRLNRRTICFSKSLVMLSAVLKIYFWG</sequence>
<organism evidence="1 2">
    <name type="scientific">Moheibacter lacus</name>
    <dbReference type="NCBI Taxonomy" id="2745851"/>
    <lineage>
        <taxon>Bacteria</taxon>
        <taxon>Pseudomonadati</taxon>
        <taxon>Bacteroidota</taxon>
        <taxon>Flavobacteriia</taxon>
        <taxon>Flavobacteriales</taxon>
        <taxon>Weeksellaceae</taxon>
        <taxon>Moheibacter</taxon>
    </lineage>
</organism>
<proteinExistence type="predicted"/>
<name>A0A838ZTU5_9FLAO</name>
<gene>
    <name evidence="1" type="ORF">HU137_11270</name>
</gene>
<dbReference type="AlphaFoldDB" id="A0A838ZTU5"/>
<dbReference type="PANTHER" id="PTHR33293:SF2">
    <property type="entry name" value="TRANSPOSASE"/>
    <property type="match status" value="1"/>
</dbReference>